<dbReference type="Proteomes" id="UP000653565">
    <property type="component" value="Unassembled WGS sequence"/>
</dbReference>
<keyword evidence="2" id="KW-1133">Transmembrane helix</keyword>
<feature type="transmembrane region" description="Helical" evidence="2">
    <location>
        <begin position="38"/>
        <end position="62"/>
    </location>
</feature>
<evidence type="ECO:0000313" key="3">
    <source>
        <dbReference type="EMBL" id="KAF4241537.1"/>
    </source>
</evidence>
<gene>
    <name evidence="3" type="ORF">CNMCM6805_003811</name>
</gene>
<feature type="transmembrane region" description="Helical" evidence="2">
    <location>
        <begin position="12"/>
        <end position="32"/>
    </location>
</feature>
<keyword evidence="4" id="KW-1185">Reference proteome</keyword>
<organism evidence="3 4">
    <name type="scientific">Aspergillus fumigatiaffinis</name>
    <dbReference type="NCBI Taxonomy" id="340414"/>
    <lineage>
        <taxon>Eukaryota</taxon>
        <taxon>Fungi</taxon>
        <taxon>Dikarya</taxon>
        <taxon>Ascomycota</taxon>
        <taxon>Pezizomycotina</taxon>
        <taxon>Eurotiomycetes</taxon>
        <taxon>Eurotiomycetidae</taxon>
        <taxon>Eurotiales</taxon>
        <taxon>Aspergillaceae</taxon>
        <taxon>Aspergillus</taxon>
        <taxon>Aspergillus subgen. Fumigati</taxon>
    </lineage>
</organism>
<evidence type="ECO:0000256" key="1">
    <source>
        <dbReference type="SAM" id="MobiDB-lite"/>
    </source>
</evidence>
<dbReference type="EMBL" id="JAAAPX010000020">
    <property type="protein sequence ID" value="KAF4241537.1"/>
    <property type="molecule type" value="Genomic_DNA"/>
</dbReference>
<comment type="caution">
    <text evidence="3">The sequence shown here is derived from an EMBL/GenBank/DDBJ whole genome shotgun (WGS) entry which is preliminary data.</text>
</comment>
<proteinExistence type="predicted"/>
<feature type="region of interest" description="Disordered" evidence="1">
    <location>
        <begin position="182"/>
        <end position="204"/>
    </location>
</feature>
<keyword evidence="2" id="KW-0812">Transmembrane</keyword>
<reference evidence="3" key="2">
    <citation type="submission" date="2020-04" db="EMBL/GenBank/DDBJ databases">
        <authorList>
            <person name="Santos R.A.C."/>
            <person name="Steenwyk J.L."/>
            <person name="Rivero-Menendez O."/>
            <person name="Mead M.E."/>
            <person name="Silva L.P."/>
            <person name="Bastos R.W."/>
            <person name="Alastruey-Izquierdo A."/>
            <person name="Goldman G.H."/>
            <person name="Rokas A."/>
        </authorList>
    </citation>
    <scope>NUCLEOTIDE SEQUENCE</scope>
    <source>
        <strain evidence="3">CNM-CM6805</strain>
    </source>
</reference>
<keyword evidence="2" id="KW-0472">Membrane</keyword>
<name>A0A8H4HC06_9EURO</name>
<evidence type="ECO:0000256" key="2">
    <source>
        <dbReference type="SAM" id="Phobius"/>
    </source>
</evidence>
<accession>A0A8H4HC06</accession>
<sequence>MPLLCPAGWTLSVMRANIDPVILIILIAITIWRPAPAAVTMVAVVVLPAHFDVHFILVLLLATQIFHQWRIHPSAYKRVAVVSHRGQEYFKGEGDENIPLPNPVLLDCGCVWDERDQISNMNRCRTASGRALAVVMPPPAHAALPPAHYCYRCLQAPAYRATGVLPAYSDYSPAAVLAQLRAEDDRSRSSRHRSSNSGLAPADQDVTGDTAMTIMIQVVPVTMIIIIASHTAGQTQTTMARHHATIFFKNLSSEKDASASNTVDSSLLQLSHICILRRYLNLQELMVYLSVLHNRKIWPVHLFPEMPGNNDFPDVRLDVPQFLIAKMPVRSSQNKPIASRVIQELLPQITISMHLEMPYMRPREWSKHTPYGQFQTVKAPLSKLNYMTSYWQV</sequence>
<evidence type="ECO:0000313" key="4">
    <source>
        <dbReference type="Proteomes" id="UP000653565"/>
    </source>
</evidence>
<reference evidence="3" key="1">
    <citation type="journal article" date="2020" name="bioRxiv">
        <title>Genomic and phenotypic heterogeneity of clinical isolates of the human pathogens Aspergillus fumigatus, Aspergillus lentulus and Aspergillus fumigatiaffinis.</title>
        <authorList>
            <person name="dos Santos R.A.C."/>
            <person name="Steenwyk J.L."/>
            <person name="Rivero-Menendez O."/>
            <person name="Mead M.E."/>
            <person name="Silva L.P."/>
            <person name="Bastos R.W."/>
            <person name="Alastruey-Izquierdo A."/>
            <person name="Goldman G.H."/>
            <person name="Rokas A."/>
        </authorList>
    </citation>
    <scope>NUCLEOTIDE SEQUENCE</scope>
    <source>
        <strain evidence="3">CNM-CM6805</strain>
    </source>
</reference>
<protein>
    <submittedName>
        <fullName evidence="3">Uncharacterized protein</fullName>
    </submittedName>
</protein>
<dbReference type="AlphaFoldDB" id="A0A8H4HC06"/>